<keyword evidence="3" id="KW-1185">Reference proteome</keyword>
<gene>
    <name evidence="2" type="ORF">Salat_1927000</name>
</gene>
<dbReference type="Gene3D" id="3.30.530.20">
    <property type="match status" value="1"/>
</dbReference>
<accession>A0AAE1Y4R7</accession>
<organism evidence="2 3">
    <name type="scientific">Sesamum alatum</name>
    <dbReference type="NCBI Taxonomy" id="300844"/>
    <lineage>
        <taxon>Eukaryota</taxon>
        <taxon>Viridiplantae</taxon>
        <taxon>Streptophyta</taxon>
        <taxon>Embryophyta</taxon>
        <taxon>Tracheophyta</taxon>
        <taxon>Spermatophyta</taxon>
        <taxon>Magnoliopsida</taxon>
        <taxon>eudicotyledons</taxon>
        <taxon>Gunneridae</taxon>
        <taxon>Pentapetalae</taxon>
        <taxon>asterids</taxon>
        <taxon>lamiids</taxon>
        <taxon>Lamiales</taxon>
        <taxon>Pedaliaceae</taxon>
        <taxon>Sesamum</taxon>
    </lineage>
</organism>
<dbReference type="InterPro" id="IPR023393">
    <property type="entry name" value="START-like_dom_sf"/>
</dbReference>
<dbReference type="Pfam" id="PF00407">
    <property type="entry name" value="Bet_v_1"/>
    <property type="match status" value="1"/>
</dbReference>
<evidence type="ECO:0000313" key="3">
    <source>
        <dbReference type="Proteomes" id="UP001293254"/>
    </source>
</evidence>
<dbReference type="SUPFAM" id="SSF55961">
    <property type="entry name" value="Bet v1-like"/>
    <property type="match status" value="1"/>
</dbReference>
<evidence type="ECO:0000313" key="2">
    <source>
        <dbReference type="EMBL" id="KAK4423442.1"/>
    </source>
</evidence>
<dbReference type="EMBL" id="JACGWO010000007">
    <property type="protein sequence ID" value="KAK4423442.1"/>
    <property type="molecule type" value="Genomic_DNA"/>
</dbReference>
<dbReference type="SMART" id="SM01037">
    <property type="entry name" value="Bet_v_1"/>
    <property type="match status" value="1"/>
</dbReference>
<dbReference type="InterPro" id="IPR000916">
    <property type="entry name" value="Bet_v_I/MLP"/>
</dbReference>
<dbReference type="CDD" id="cd07816">
    <property type="entry name" value="Bet_v1-like"/>
    <property type="match status" value="1"/>
</dbReference>
<dbReference type="GO" id="GO:0006952">
    <property type="term" value="P:defense response"/>
    <property type="evidence" value="ECO:0007669"/>
    <property type="project" value="InterPro"/>
</dbReference>
<feature type="domain" description="Bet v I/Major latex protein" evidence="1">
    <location>
        <begin position="2"/>
        <end position="151"/>
    </location>
</feature>
<proteinExistence type="predicted"/>
<reference evidence="2" key="2">
    <citation type="journal article" date="2024" name="Plant">
        <title>Genomic evolution and insights into agronomic trait innovations of Sesamum species.</title>
        <authorList>
            <person name="Miao H."/>
            <person name="Wang L."/>
            <person name="Qu L."/>
            <person name="Liu H."/>
            <person name="Sun Y."/>
            <person name="Le M."/>
            <person name="Wang Q."/>
            <person name="Wei S."/>
            <person name="Zheng Y."/>
            <person name="Lin W."/>
            <person name="Duan Y."/>
            <person name="Cao H."/>
            <person name="Xiong S."/>
            <person name="Wang X."/>
            <person name="Wei L."/>
            <person name="Li C."/>
            <person name="Ma Q."/>
            <person name="Ju M."/>
            <person name="Zhao R."/>
            <person name="Li G."/>
            <person name="Mu C."/>
            <person name="Tian Q."/>
            <person name="Mei H."/>
            <person name="Zhang T."/>
            <person name="Gao T."/>
            <person name="Zhang H."/>
        </authorList>
    </citation>
    <scope>NUCLEOTIDE SEQUENCE</scope>
    <source>
        <strain evidence="2">3651</strain>
    </source>
</reference>
<dbReference type="PANTHER" id="PTHR31907">
    <property type="entry name" value="MLP-LIKE PROTEIN 423"/>
    <property type="match status" value="1"/>
</dbReference>
<comment type="caution">
    <text evidence="2">The sequence shown here is derived from an EMBL/GenBank/DDBJ whole genome shotgun (WGS) entry which is preliminary data.</text>
</comment>
<sequence>MSLNGKLVSHTSIKSDGDRLFDLFSYKLSDIANICPEKIQSVDLVAGQWGAVGSVVLWTFTLGGEKKKSKEVIEAVDEEKKSIRFRVVEGDLLEAYNSFEFSLIIDSNGENKTATWTLEYEKKSETVPDPHALMDICVAITKDIELWYSLAPN</sequence>
<protein>
    <submittedName>
        <fullName evidence="2">Kirola</fullName>
    </submittedName>
</protein>
<dbReference type="AlphaFoldDB" id="A0AAE1Y4R7"/>
<reference evidence="2" key="1">
    <citation type="submission" date="2020-06" db="EMBL/GenBank/DDBJ databases">
        <authorList>
            <person name="Li T."/>
            <person name="Hu X."/>
            <person name="Zhang T."/>
            <person name="Song X."/>
            <person name="Zhang H."/>
            <person name="Dai N."/>
            <person name="Sheng W."/>
            <person name="Hou X."/>
            <person name="Wei L."/>
        </authorList>
    </citation>
    <scope>NUCLEOTIDE SEQUENCE</scope>
    <source>
        <strain evidence="2">3651</strain>
        <tissue evidence="2">Leaf</tissue>
    </source>
</reference>
<evidence type="ECO:0000259" key="1">
    <source>
        <dbReference type="SMART" id="SM01037"/>
    </source>
</evidence>
<dbReference type="Proteomes" id="UP001293254">
    <property type="component" value="Unassembled WGS sequence"/>
</dbReference>
<name>A0AAE1Y4R7_9LAMI</name>
<dbReference type="InterPro" id="IPR051761">
    <property type="entry name" value="MLP-like_ligand-binding"/>
</dbReference>